<feature type="region of interest" description="Disordered" evidence="4">
    <location>
        <begin position="496"/>
        <end position="534"/>
    </location>
</feature>
<feature type="transmembrane region" description="Helical" evidence="5">
    <location>
        <begin position="857"/>
        <end position="879"/>
    </location>
</feature>
<keyword evidence="3" id="KW-0349">Heme</keyword>
<name>A0A395MBD9_9HYPO</name>
<dbReference type="InterPro" id="IPR017972">
    <property type="entry name" value="Cyt_P450_CS"/>
</dbReference>
<dbReference type="GO" id="GO:0005506">
    <property type="term" value="F:iron ion binding"/>
    <property type="evidence" value="ECO:0007669"/>
    <property type="project" value="InterPro"/>
</dbReference>
<dbReference type="InterPro" id="IPR038872">
    <property type="entry name" value="Put_GTT3"/>
</dbReference>
<keyword evidence="5" id="KW-0472">Membrane</keyword>
<dbReference type="Proteomes" id="UP000265631">
    <property type="component" value="Unassembled WGS sequence"/>
</dbReference>
<proteinExistence type="predicted"/>
<keyword evidence="5" id="KW-1133">Transmembrane helix</keyword>
<dbReference type="PRINTS" id="PR00463">
    <property type="entry name" value="EP450I"/>
</dbReference>
<feature type="binding site" description="axial binding residue" evidence="3">
    <location>
        <position position="545"/>
    </location>
    <ligand>
        <name>heme</name>
        <dbReference type="ChEBI" id="CHEBI:30413"/>
    </ligand>
    <ligandPart>
        <name>Fe</name>
        <dbReference type="ChEBI" id="CHEBI:18248"/>
    </ligandPart>
</feature>
<dbReference type="Gene3D" id="1.10.630.10">
    <property type="entry name" value="Cytochrome P450"/>
    <property type="match status" value="1"/>
</dbReference>
<dbReference type="GO" id="GO:0004497">
    <property type="term" value="F:monooxygenase activity"/>
    <property type="evidence" value="ECO:0007669"/>
    <property type="project" value="InterPro"/>
</dbReference>
<keyword evidence="1 3" id="KW-0479">Metal-binding</keyword>
<dbReference type="PANTHER" id="PTHR41807:SF1">
    <property type="entry name" value="GLUTATHIONE TRANSFERASE 3"/>
    <property type="match status" value="1"/>
</dbReference>
<dbReference type="CDD" id="cd11070">
    <property type="entry name" value="CYP56-like"/>
    <property type="match status" value="1"/>
</dbReference>
<dbReference type="PANTHER" id="PTHR41807">
    <property type="entry name" value="GLUTATHIONE TRANSFERASE 3"/>
    <property type="match status" value="1"/>
</dbReference>
<keyword evidence="7" id="KW-1185">Reference proteome</keyword>
<organism evidence="6 7">
    <name type="scientific">Fusarium flagelliforme</name>
    <dbReference type="NCBI Taxonomy" id="2675880"/>
    <lineage>
        <taxon>Eukaryota</taxon>
        <taxon>Fungi</taxon>
        <taxon>Dikarya</taxon>
        <taxon>Ascomycota</taxon>
        <taxon>Pezizomycotina</taxon>
        <taxon>Sordariomycetes</taxon>
        <taxon>Hypocreomycetidae</taxon>
        <taxon>Hypocreales</taxon>
        <taxon>Nectriaceae</taxon>
        <taxon>Fusarium</taxon>
        <taxon>Fusarium incarnatum-equiseti species complex</taxon>
    </lineage>
</organism>
<sequence length="967" mass="108024">MQAILTLFGAIISYAVYEYVSGLWRNIKAAKRSGLPYIIAPCSPIFLPWALTHKALIPIIKLFPEPLWEEWLEVLTPGFSYRTRHDAFARHGDVFIVVSPKMLFMMTCNAEAIRQITSRREHFPKYVETYEILRLFGDNVLTSEGAIWRNHRKVTSASFNERNAALVFKEAIHQAQGLTRTWMESSVQDSGTINTLDQDTMRLALNIIAYVGFGLKLLWPGESLPAKSNPKMAKYASPEATAGHKMSFVVAIATALEYILLVLLVPRWLLRMIPLKKTQLAAESHGEFSKYMHELMDEKIEEARKGEHVDGMDLMGQLVRFSYETRTGPNQQSMQSKKGALSRDEIQGNAFIMLVAGHETTAGALHFILLELANNPMSQRRLQKDIDEIFGEEDPSSWDYDTLINPMMASMLGACMNETLRMTPAVVEIPKKVPRDQEQVITIDDSSYLIPGSTIVSLVAVSVHRNPRYWPGRPSQIHDGKDDINDWVPERWYRTNQDTGKSAESEDNAHDNDDFGGFKGPDTSSQLFRPERGSYIPFSDGPRSCLGRRIAQVEIIAAVAVIFRDYSIELAVDEWASDEKIERMDEEGRRDVYAKAQSVSRAKILGATSLLTLKMNDDYVPVRMVKRGKERYNSWLKTKKKGELETLAETVGLLEFDGFKKDDLGVALDNYLTENSSRFLANPDLAGYFNSRSKAQGSPVKKEIFREDGLKVVRRRPSKAVEEESIESDDASSPIATSTALVETPGRAFAQVASSIALPATPADVALAVDRSTSIVRQRVSSMYEESGITEVSHATRDTLSTVTSILFCVAGWELWNVRREILSNVYAFTIPAIGALGTPDYPVYVPDMFLLLTSSFWSPALTWLLTSVVIPSFAGYFFNLSATSPPPSRGRPRPSHADYVVDPLTFSIVKALVSFVVYGQNVNFGGLLNDLSIERLDRAVYGGYKGILTGTAITGLVSIYDAVLRK</sequence>
<evidence type="ECO:0000256" key="3">
    <source>
        <dbReference type="PIRSR" id="PIRSR602401-1"/>
    </source>
</evidence>
<evidence type="ECO:0000256" key="5">
    <source>
        <dbReference type="SAM" id="Phobius"/>
    </source>
</evidence>
<dbReference type="InterPro" id="IPR001128">
    <property type="entry name" value="Cyt_P450"/>
</dbReference>
<dbReference type="Pfam" id="PF00067">
    <property type="entry name" value="p450"/>
    <property type="match status" value="1"/>
</dbReference>
<accession>A0A395MBD9</accession>
<gene>
    <name evidence="6" type="ORF">FIE12Z_10582</name>
</gene>
<comment type="cofactor">
    <cofactor evidence="3">
        <name>heme</name>
        <dbReference type="ChEBI" id="CHEBI:30413"/>
    </cofactor>
</comment>
<dbReference type="EMBL" id="PXXK01000367">
    <property type="protein sequence ID" value="RFN45168.1"/>
    <property type="molecule type" value="Genomic_DNA"/>
</dbReference>
<keyword evidence="5" id="KW-0812">Transmembrane</keyword>
<dbReference type="AlphaFoldDB" id="A0A395MBD9"/>
<evidence type="ECO:0000256" key="2">
    <source>
        <dbReference type="ARBA" id="ARBA00023004"/>
    </source>
</evidence>
<dbReference type="PROSITE" id="PS00086">
    <property type="entry name" value="CYTOCHROME_P450"/>
    <property type="match status" value="1"/>
</dbReference>
<evidence type="ECO:0000256" key="4">
    <source>
        <dbReference type="SAM" id="MobiDB-lite"/>
    </source>
</evidence>
<dbReference type="GO" id="GO:0016705">
    <property type="term" value="F:oxidoreductase activity, acting on paired donors, with incorporation or reduction of molecular oxygen"/>
    <property type="evidence" value="ECO:0007669"/>
    <property type="project" value="InterPro"/>
</dbReference>
<feature type="transmembrane region" description="Helical" evidence="5">
    <location>
        <begin position="900"/>
        <end position="920"/>
    </location>
</feature>
<protein>
    <submittedName>
        <fullName evidence="6">Cytochrome p450</fullName>
    </submittedName>
</protein>
<comment type="caution">
    <text evidence="6">The sequence shown here is derived from an EMBL/GenBank/DDBJ whole genome shotgun (WGS) entry which is preliminary data.</text>
</comment>
<dbReference type="InterPro" id="IPR036396">
    <property type="entry name" value="Cyt_P450_sf"/>
</dbReference>
<dbReference type="SUPFAM" id="SSF48264">
    <property type="entry name" value="Cytochrome P450"/>
    <property type="match status" value="1"/>
</dbReference>
<dbReference type="PRINTS" id="PR00385">
    <property type="entry name" value="P450"/>
</dbReference>
<reference evidence="6 7" key="1">
    <citation type="journal article" date="2018" name="PLoS Pathog.">
        <title>Evolution of structural diversity of trichothecenes, a family of toxins produced by plant pathogenic and entomopathogenic fungi.</title>
        <authorList>
            <person name="Proctor R.H."/>
            <person name="McCormick S.P."/>
            <person name="Kim H.S."/>
            <person name="Cardoza R.E."/>
            <person name="Stanley A.M."/>
            <person name="Lindo L."/>
            <person name="Kelly A."/>
            <person name="Brown D.W."/>
            <person name="Lee T."/>
            <person name="Vaughan M.M."/>
            <person name="Alexander N.J."/>
            <person name="Busman M."/>
            <person name="Gutierrez S."/>
        </authorList>
    </citation>
    <scope>NUCLEOTIDE SEQUENCE [LARGE SCALE GENOMIC DNA]</scope>
    <source>
        <strain evidence="6 7">NRRL 13405</strain>
    </source>
</reference>
<feature type="region of interest" description="Disordered" evidence="4">
    <location>
        <begin position="716"/>
        <end position="736"/>
    </location>
</feature>
<dbReference type="GO" id="GO:0020037">
    <property type="term" value="F:heme binding"/>
    <property type="evidence" value="ECO:0007669"/>
    <property type="project" value="InterPro"/>
</dbReference>
<keyword evidence="2 3" id="KW-0408">Iron</keyword>
<evidence type="ECO:0000313" key="6">
    <source>
        <dbReference type="EMBL" id="RFN45168.1"/>
    </source>
</evidence>
<evidence type="ECO:0000256" key="1">
    <source>
        <dbReference type="ARBA" id="ARBA00022723"/>
    </source>
</evidence>
<dbReference type="InterPro" id="IPR002401">
    <property type="entry name" value="Cyt_P450_E_grp-I"/>
</dbReference>
<feature type="compositionally biased region" description="Basic and acidic residues" evidence="4">
    <location>
        <begin position="501"/>
        <end position="513"/>
    </location>
</feature>
<evidence type="ECO:0000313" key="7">
    <source>
        <dbReference type="Proteomes" id="UP000265631"/>
    </source>
</evidence>
<dbReference type="STRING" id="2594813.A0A395MBD9"/>
<dbReference type="GO" id="GO:0016020">
    <property type="term" value="C:membrane"/>
    <property type="evidence" value="ECO:0007669"/>
    <property type="project" value="TreeGrafter"/>
</dbReference>
<feature type="transmembrane region" description="Helical" evidence="5">
    <location>
        <begin position="940"/>
        <end position="961"/>
    </location>
</feature>
<feature type="transmembrane region" description="Helical" evidence="5">
    <location>
        <begin position="248"/>
        <end position="270"/>
    </location>
</feature>